<protein>
    <submittedName>
        <fullName evidence="2">Uncharacterized membrane protein</fullName>
    </submittedName>
</protein>
<evidence type="ECO:0000256" key="1">
    <source>
        <dbReference type="SAM" id="Phobius"/>
    </source>
</evidence>
<organism evidence="2 3">
    <name type="scientific">Kaistia soli DSM 19436</name>
    <dbReference type="NCBI Taxonomy" id="1122133"/>
    <lineage>
        <taxon>Bacteria</taxon>
        <taxon>Pseudomonadati</taxon>
        <taxon>Pseudomonadota</taxon>
        <taxon>Alphaproteobacteria</taxon>
        <taxon>Hyphomicrobiales</taxon>
        <taxon>Kaistiaceae</taxon>
        <taxon>Kaistia</taxon>
    </lineage>
</organism>
<dbReference type="PANTHER" id="PTHR31881:SF6">
    <property type="entry name" value="OS09G0494600 PROTEIN"/>
    <property type="match status" value="1"/>
</dbReference>
<feature type="transmembrane region" description="Helical" evidence="1">
    <location>
        <begin position="7"/>
        <end position="28"/>
    </location>
</feature>
<proteinExistence type="predicted"/>
<keyword evidence="1" id="KW-0472">Membrane</keyword>
<dbReference type="InterPro" id="IPR006747">
    <property type="entry name" value="DUF599"/>
</dbReference>
<dbReference type="OrthoDB" id="9806874at2"/>
<dbReference type="STRING" id="1122133.SAMN02745157_3585"/>
<dbReference type="RefSeq" id="WP_073055348.1">
    <property type="nucleotide sequence ID" value="NZ_FQUP01000003.1"/>
</dbReference>
<feature type="transmembrane region" description="Helical" evidence="1">
    <location>
        <begin position="73"/>
        <end position="91"/>
    </location>
</feature>
<accession>A0A1M5H0I8</accession>
<keyword evidence="3" id="KW-1185">Reference proteome</keyword>
<name>A0A1M5H0I8_9HYPH</name>
<dbReference type="Pfam" id="PF04654">
    <property type="entry name" value="DUF599"/>
    <property type="match status" value="1"/>
</dbReference>
<evidence type="ECO:0000313" key="3">
    <source>
        <dbReference type="Proteomes" id="UP000184485"/>
    </source>
</evidence>
<feature type="transmembrane region" description="Helical" evidence="1">
    <location>
        <begin position="185"/>
        <end position="210"/>
    </location>
</feature>
<keyword evidence="1" id="KW-0812">Transmembrane</keyword>
<feature type="transmembrane region" description="Helical" evidence="1">
    <location>
        <begin position="112"/>
        <end position="130"/>
    </location>
</feature>
<dbReference type="PANTHER" id="PTHR31881">
    <property type="match status" value="1"/>
</dbReference>
<dbReference type="Proteomes" id="UP000184485">
    <property type="component" value="Unassembled WGS sequence"/>
</dbReference>
<dbReference type="EMBL" id="FQUP01000003">
    <property type="protein sequence ID" value="SHG09521.1"/>
    <property type="molecule type" value="Genomic_DNA"/>
</dbReference>
<sequence length="234" mass="25769">MLNTASAIDVVAVAWFVGAWLVYSLIIWRFSITGRSLSSAMDHQRRQWMHTMARRDLRMIDTGIMSGLQNGTAFFASTSLIAIGGGFALLNSTDQVYGVLRDLSMSEAAPRGLFEVKAIGLILIFGFAFFEFGWSYRLFNYASILVGATPSAAHAGETEAIAAADRAATFTIAAGRHFNHGLRAFFFAVGYLGWFINGWVLIATTSLILIMQLYRQFMSPAARTVIEAAQRNRT</sequence>
<dbReference type="AlphaFoldDB" id="A0A1M5H0I8"/>
<keyword evidence="1" id="KW-1133">Transmembrane helix</keyword>
<gene>
    <name evidence="2" type="ORF">SAMN02745157_3585</name>
</gene>
<reference evidence="2 3" key="1">
    <citation type="submission" date="2016-11" db="EMBL/GenBank/DDBJ databases">
        <authorList>
            <person name="Jaros S."/>
            <person name="Januszkiewicz K."/>
            <person name="Wedrychowicz H."/>
        </authorList>
    </citation>
    <scope>NUCLEOTIDE SEQUENCE [LARGE SCALE GENOMIC DNA]</scope>
    <source>
        <strain evidence="2 3">DSM 19436</strain>
    </source>
</reference>
<evidence type="ECO:0000313" key="2">
    <source>
        <dbReference type="EMBL" id="SHG09521.1"/>
    </source>
</evidence>